<evidence type="ECO:0000313" key="12">
    <source>
        <dbReference type="Proteomes" id="UP000541444"/>
    </source>
</evidence>
<feature type="compositionally biased region" description="Basic and acidic residues" evidence="8">
    <location>
        <begin position="212"/>
        <end position="229"/>
    </location>
</feature>
<dbReference type="PRINTS" id="PR01544">
    <property type="entry name" value="ARATH130DUF"/>
</dbReference>
<dbReference type="InterPro" id="IPR047578">
    <property type="entry name" value="OBE1-like_PHD"/>
</dbReference>
<gene>
    <name evidence="11" type="ORF">GIB67_018219</name>
</gene>
<evidence type="ECO:0000256" key="3">
    <source>
        <dbReference type="ARBA" id="ARBA00022771"/>
    </source>
</evidence>
<feature type="compositionally biased region" description="Basic and acidic residues" evidence="8">
    <location>
        <begin position="124"/>
        <end position="144"/>
    </location>
</feature>
<dbReference type="GO" id="GO:0010468">
    <property type="term" value="P:regulation of gene expression"/>
    <property type="evidence" value="ECO:0007669"/>
    <property type="project" value="TreeGrafter"/>
</dbReference>
<dbReference type="OrthoDB" id="784473at2759"/>
<keyword evidence="2" id="KW-0479">Metal-binding</keyword>
<keyword evidence="3" id="KW-0863">Zinc-finger</keyword>
<dbReference type="InterPro" id="IPR032535">
    <property type="entry name" value="Oberon_CC"/>
</dbReference>
<evidence type="ECO:0000256" key="6">
    <source>
        <dbReference type="ARBA" id="ARBA00023242"/>
    </source>
</evidence>
<feature type="compositionally biased region" description="Polar residues" evidence="8">
    <location>
        <begin position="740"/>
        <end position="769"/>
    </location>
</feature>
<feature type="region of interest" description="Disordered" evidence="8">
    <location>
        <begin position="1"/>
        <end position="372"/>
    </location>
</feature>
<keyword evidence="12" id="KW-1185">Reference proteome</keyword>
<dbReference type="GO" id="GO:0010071">
    <property type="term" value="P:root meristem specification"/>
    <property type="evidence" value="ECO:0007669"/>
    <property type="project" value="TreeGrafter"/>
</dbReference>
<comment type="subcellular location">
    <subcellularLocation>
        <location evidence="1">Nucleus</location>
    </subcellularLocation>
</comment>
<dbReference type="GO" id="GO:0010078">
    <property type="term" value="P:maintenance of root meristem identity"/>
    <property type="evidence" value="ECO:0007669"/>
    <property type="project" value="TreeGrafter"/>
</dbReference>
<comment type="caution">
    <text evidence="11">The sequence shown here is derived from an EMBL/GenBank/DDBJ whole genome shotgun (WGS) entry which is preliminary data.</text>
</comment>
<feature type="compositionally biased region" description="Basic and acidic residues" evidence="8">
    <location>
        <begin position="1"/>
        <end position="27"/>
    </location>
</feature>
<name>A0A7J7NMG6_9MAGN</name>
<feature type="domain" description="Oberon-like PHD finger" evidence="9">
    <location>
        <begin position="914"/>
        <end position="1037"/>
    </location>
</feature>
<dbReference type="Pfam" id="PF16312">
    <property type="entry name" value="Oberon_cc"/>
    <property type="match status" value="1"/>
</dbReference>
<dbReference type="Proteomes" id="UP000541444">
    <property type="component" value="Unassembled WGS sequence"/>
</dbReference>
<dbReference type="CDD" id="cd15612">
    <property type="entry name" value="PHD_OBE1_like"/>
    <property type="match status" value="1"/>
</dbReference>
<feature type="region of interest" description="Disordered" evidence="8">
    <location>
        <begin position="740"/>
        <end position="792"/>
    </location>
</feature>
<feature type="compositionally biased region" description="Polar residues" evidence="8">
    <location>
        <begin position="291"/>
        <end position="309"/>
    </location>
</feature>
<feature type="compositionally biased region" description="Basic and acidic residues" evidence="8">
    <location>
        <begin position="71"/>
        <end position="96"/>
    </location>
</feature>
<dbReference type="Pfam" id="PF07227">
    <property type="entry name" value="PHD_Oberon"/>
    <property type="match status" value="1"/>
</dbReference>
<reference evidence="11 12" key="1">
    <citation type="journal article" date="2020" name="IScience">
        <title>Genome Sequencing of the Endangered Kingdonia uniflora (Circaeasteraceae, Ranunculales) Reveals Potential Mechanisms of Evolutionary Specialization.</title>
        <authorList>
            <person name="Sun Y."/>
            <person name="Deng T."/>
            <person name="Zhang A."/>
            <person name="Moore M.J."/>
            <person name="Landis J.B."/>
            <person name="Lin N."/>
            <person name="Zhang H."/>
            <person name="Zhang X."/>
            <person name="Huang J."/>
            <person name="Zhang X."/>
            <person name="Sun H."/>
            <person name="Wang H."/>
        </authorList>
    </citation>
    <scope>NUCLEOTIDE SEQUENCE [LARGE SCALE GENOMIC DNA]</scope>
    <source>
        <strain evidence="11">TB1705</strain>
        <tissue evidence="11">Leaf</tissue>
    </source>
</reference>
<dbReference type="GO" id="GO:0008270">
    <property type="term" value="F:zinc ion binding"/>
    <property type="evidence" value="ECO:0007669"/>
    <property type="project" value="UniProtKB-KW"/>
</dbReference>
<dbReference type="EMBL" id="JACGCM010000697">
    <property type="protein sequence ID" value="KAF6168379.1"/>
    <property type="molecule type" value="Genomic_DNA"/>
</dbReference>
<organism evidence="11 12">
    <name type="scientific">Kingdonia uniflora</name>
    <dbReference type="NCBI Taxonomy" id="39325"/>
    <lineage>
        <taxon>Eukaryota</taxon>
        <taxon>Viridiplantae</taxon>
        <taxon>Streptophyta</taxon>
        <taxon>Embryophyta</taxon>
        <taxon>Tracheophyta</taxon>
        <taxon>Spermatophyta</taxon>
        <taxon>Magnoliopsida</taxon>
        <taxon>Ranunculales</taxon>
        <taxon>Circaeasteraceae</taxon>
        <taxon>Kingdonia</taxon>
    </lineage>
</organism>
<feature type="compositionally biased region" description="Basic and acidic residues" evidence="8">
    <location>
        <begin position="238"/>
        <end position="261"/>
    </location>
</feature>
<evidence type="ECO:0000256" key="5">
    <source>
        <dbReference type="ARBA" id="ARBA00023054"/>
    </source>
</evidence>
<feature type="compositionally biased region" description="Basic and acidic residues" evidence="8">
    <location>
        <begin position="354"/>
        <end position="372"/>
    </location>
</feature>
<evidence type="ECO:0000259" key="9">
    <source>
        <dbReference type="Pfam" id="PF07227"/>
    </source>
</evidence>
<keyword evidence="6" id="KW-0539">Nucleus</keyword>
<evidence type="ECO:0008006" key="13">
    <source>
        <dbReference type="Google" id="ProtNLM"/>
    </source>
</evidence>
<feature type="domain" description="Oberon coiled-coil region" evidence="10">
    <location>
        <begin position="1143"/>
        <end position="1252"/>
    </location>
</feature>
<feature type="compositionally biased region" description="Acidic residues" evidence="8">
    <location>
        <begin position="402"/>
        <end position="416"/>
    </location>
</feature>
<evidence type="ECO:0000256" key="2">
    <source>
        <dbReference type="ARBA" id="ARBA00022723"/>
    </source>
</evidence>
<evidence type="ECO:0000256" key="4">
    <source>
        <dbReference type="ARBA" id="ARBA00022833"/>
    </source>
</evidence>
<dbReference type="GO" id="GO:0010492">
    <property type="term" value="P:maintenance of shoot apical meristem identity"/>
    <property type="evidence" value="ECO:0007669"/>
    <property type="project" value="TreeGrafter"/>
</dbReference>
<sequence>MKRLRSYDDDLESDWGRRDQQDLDRSSSHRSSSSRFHSKPDSGRKSGGLLSSSSSSYDRSVGGGGGDDDREVSRSSRKRLDSHDSSDGFDRRKSFDRYPITSQSPRSSYGGGERMYRSETFSAPRRDFPKGFRSERDRSRREESVSSWRRFRSGSKDKESEEDVRVDIDSGRIGRVLFEDRVNVRSPRGSKEAVKSKSPPQFKESSSGEQLKISEVKKNESPRRSREAVKSSAQGKDSGSEHSKSSEVKKNESPRGAREAVKSPSVTKESGSKHLKSVEVKKFESPRGLTGTANSPPASKDSGGQQSKCSEVKETESVIGESSSSSEMEEGELEPEPKPLEEPELEANLPSALKCEENKDLESGDQIDKVKKVELSTDGGFDEKQKNRMLETVNDVAREIEELLESEDNKIDEDEDNRGGEKADCLKEESRTSSPSPYHKLEREAKEEEVEDTKIEGMPLLPLDLDQKVEEKSLYLEVKEVGIGVADSRNEIFQTNEIQERNSAPVIYGLVQCNKDKGKSLAISPCSEANFAENGQWVERDLLMEGPSSRGFELFSTNPGISRLQNHSGADMNKDEKLKMEPLELSLGLSLPNVLLPLASHNPNITPSSPSHGRSVQSLSNTFRTNSDGFTTSISFSGSQTLNHNPSCSLTHNSFDNCEQSVGSRPIFQGVWPSNSSNEPNLNELSIYQRGLLNGTVSVPAPQASKGILNSLPVLGQQNRNASEEFCGIPISLDRQSSLSRQVSGLQSRNHNETKSSIYSFGSRETGSGHNKDKSRPKKERSGSLVRSSSQKEMEQLLIGGTGNGFVERILAMIVSEPIQIMAGRIQEMTELSISRIQESACEIIVNDAKRGQLHTFRQALVNRSDITLEALLKSHRAQLEIMVAFKTGLKDCLQKGGNIPSSDLAEVFLNMKCKNLTCLSLLPVDECECKVCSQKNGFCSACMCLICSKFDMASNTCSWVGCDVCLHWCHTDCGLREMYIRNGRSVSGPQGTTEMQFHCVACKHPSEMFGFVKEVFKTCAKEWKAETLSMELEYVRKIFSASNDSRGKRLCDAAEQLRARLQNKSNLSEVYNHIMGFLTENDSERIPVKELSNKNPSEASIGIARPVQEAMWLTSISTENASHRGNASTSPNFNWDQIGKRSSNPEIQNNVEMKPAVDELESIVRIKQAEAKMFQTRADDARREAEGLKRIAFAKNEKIDEDYSKQITKLRFLEAEERRKQKLEELQIIERAYRDYFSMKMKMETDIRDLLVKMEAAKRNLST</sequence>
<feature type="coiled-coil region" evidence="7">
    <location>
        <begin position="1213"/>
        <end position="1261"/>
    </location>
</feature>
<evidence type="ECO:0000256" key="8">
    <source>
        <dbReference type="SAM" id="MobiDB-lite"/>
    </source>
</evidence>
<feature type="compositionally biased region" description="Basic and acidic residues" evidence="8">
    <location>
        <begin position="270"/>
        <end position="285"/>
    </location>
</feature>
<dbReference type="AlphaFoldDB" id="A0A7J7NMG6"/>
<keyword evidence="5 7" id="KW-0175">Coiled coil</keyword>
<dbReference type="InterPro" id="IPR032881">
    <property type="entry name" value="Oberon-like_PHD"/>
</dbReference>
<keyword evidence="4" id="KW-0862">Zinc</keyword>
<evidence type="ECO:0000256" key="7">
    <source>
        <dbReference type="SAM" id="Coils"/>
    </source>
</evidence>
<dbReference type="GO" id="GO:0005634">
    <property type="term" value="C:nucleus"/>
    <property type="evidence" value="ECO:0007669"/>
    <property type="project" value="UniProtKB-SubCell"/>
</dbReference>
<feature type="region of interest" description="Disordered" evidence="8">
    <location>
        <begin position="400"/>
        <end position="453"/>
    </location>
</feature>
<dbReference type="PANTHER" id="PTHR21736">
    <property type="entry name" value="VERNALIZATION-INSENSITIVE PROTEIN 3"/>
    <property type="match status" value="1"/>
</dbReference>
<evidence type="ECO:0000259" key="10">
    <source>
        <dbReference type="Pfam" id="PF16312"/>
    </source>
</evidence>
<evidence type="ECO:0000256" key="1">
    <source>
        <dbReference type="ARBA" id="ARBA00004123"/>
    </source>
</evidence>
<dbReference type="PANTHER" id="PTHR21736:SF20">
    <property type="entry name" value="PROTEIN OBERON 4"/>
    <property type="match status" value="1"/>
</dbReference>
<protein>
    <recommendedName>
        <fullName evidence="13">Protein OBERON 4</fullName>
    </recommendedName>
</protein>
<feature type="compositionally biased region" description="Low complexity" evidence="8">
    <location>
        <begin position="47"/>
        <end position="60"/>
    </location>
</feature>
<proteinExistence type="predicted"/>
<feature type="compositionally biased region" description="Basic and acidic residues" evidence="8">
    <location>
        <begin position="154"/>
        <end position="195"/>
    </location>
</feature>
<feature type="compositionally biased region" description="Basic and acidic residues" evidence="8">
    <location>
        <begin position="417"/>
        <end position="431"/>
    </location>
</feature>
<accession>A0A7J7NMG6</accession>
<dbReference type="InterPro" id="IPR004082">
    <property type="entry name" value="OBERON"/>
</dbReference>
<feature type="compositionally biased region" description="Low complexity" evidence="8">
    <location>
        <begin position="317"/>
        <end position="326"/>
    </location>
</feature>
<evidence type="ECO:0000313" key="11">
    <source>
        <dbReference type="EMBL" id="KAF6168379.1"/>
    </source>
</evidence>